<evidence type="ECO:0000256" key="1">
    <source>
        <dbReference type="ARBA" id="ARBA00004123"/>
    </source>
</evidence>
<keyword evidence="2" id="KW-0479">Metal-binding</keyword>
<evidence type="ECO:0000256" key="2">
    <source>
        <dbReference type="ARBA" id="ARBA00022723"/>
    </source>
</evidence>
<evidence type="ECO:0000256" key="7">
    <source>
        <dbReference type="ARBA" id="ARBA00023163"/>
    </source>
</evidence>
<sequence>MDATFAVNSFIERILTEVVPRHFLDISNDDSKEYTNNFNLQNSTLKNAGPHNQGLESNNFPSVKESSLDKLDDLINNCLDSVAFGVNKPLSPNILSKCLQMGGGYQDQNYLKRAMLVPVLEIPFMCSICGLEFENKIQITDHITMHKDDQVNYTRVDLLESVENSFCNNTAFNKNNGMVPKIDIIPLVSTESTPIISTKNAVNTAEIKLKENECSECGKKFSSSYGLKRHKLHHADVKPFTCKVCGKGFTERSKLKRHLYIHAGIRPFECSTCGSTFTEKNRLTHHMATHSEQKHFKCSECEKLFSTEYSLKRHKIIHEDNRKVQSQLLNNKSITIQTL</sequence>
<feature type="domain" description="C2H2-type" evidence="10">
    <location>
        <begin position="212"/>
        <end position="239"/>
    </location>
</feature>
<dbReference type="PROSITE" id="PS50157">
    <property type="entry name" value="ZINC_FINGER_C2H2_2"/>
    <property type="match status" value="5"/>
</dbReference>
<dbReference type="PANTHER" id="PTHR47772">
    <property type="entry name" value="ZINC FINGER PROTEIN 200"/>
    <property type="match status" value="1"/>
</dbReference>
<keyword evidence="4 9" id="KW-0863">Zinc-finger</keyword>
<dbReference type="GO" id="GO:0008270">
    <property type="term" value="F:zinc ion binding"/>
    <property type="evidence" value="ECO:0007669"/>
    <property type="project" value="UniProtKB-KW"/>
</dbReference>
<feature type="domain" description="C2H2-type" evidence="10">
    <location>
        <begin position="268"/>
        <end position="295"/>
    </location>
</feature>
<dbReference type="Gene3D" id="3.30.160.60">
    <property type="entry name" value="Classic Zinc Finger"/>
    <property type="match status" value="4"/>
</dbReference>
<reference evidence="11 12" key="1">
    <citation type="submission" date="2024-05" db="EMBL/GenBank/DDBJ databases">
        <authorList>
            <person name="Wallberg A."/>
        </authorList>
    </citation>
    <scope>NUCLEOTIDE SEQUENCE [LARGE SCALE GENOMIC DNA]</scope>
</reference>
<dbReference type="Pfam" id="PF13912">
    <property type="entry name" value="zf-C2H2_6"/>
    <property type="match status" value="1"/>
</dbReference>
<dbReference type="FunFam" id="3.30.160.60:FF:000446">
    <property type="entry name" value="Zinc finger protein"/>
    <property type="match status" value="1"/>
</dbReference>
<dbReference type="PROSITE" id="PS00028">
    <property type="entry name" value="ZINC_FINGER_C2H2_1"/>
    <property type="match status" value="5"/>
</dbReference>
<evidence type="ECO:0000256" key="8">
    <source>
        <dbReference type="ARBA" id="ARBA00023242"/>
    </source>
</evidence>
<dbReference type="SMART" id="SM00355">
    <property type="entry name" value="ZnF_C2H2"/>
    <property type="match status" value="5"/>
</dbReference>
<dbReference type="EMBL" id="CAXKWB010071646">
    <property type="protein sequence ID" value="CAL4195320.1"/>
    <property type="molecule type" value="Genomic_DNA"/>
</dbReference>
<proteinExistence type="predicted"/>
<evidence type="ECO:0000313" key="12">
    <source>
        <dbReference type="Proteomes" id="UP001497623"/>
    </source>
</evidence>
<comment type="caution">
    <text evidence="11">The sequence shown here is derived from an EMBL/GenBank/DDBJ whole genome shotgun (WGS) entry which is preliminary data.</text>
</comment>
<keyword evidence="3" id="KW-0677">Repeat</keyword>
<name>A0AAV2SJB6_MEGNR</name>
<evidence type="ECO:0000256" key="3">
    <source>
        <dbReference type="ARBA" id="ARBA00022737"/>
    </source>
</evidence>
<dbReference type="SUPFAM" id="SSF57667">
    <property type="entry name" value="beta-beta-alpha zinc fingers"/>
    <property type="match status" value="2"/>
</dbReference>
<dbReference type="InterPro" id="IPR013087">
    <property type="entry name" value="Znf_C2H2_type"/>
</dbReference>
<dbReference type="PANTHER" id="PTHR47772:SF4">
    <property type="entry name" value="ZFP64 ZINC FINGER PROTEIN"/>
    <property type="match status" value="1"/>
</dbReference>
<keyword evidence="12" id="KW-1185">Reference proteome</keyword>
<keyword evidence="8" id="KW-0539">Nucleus</keyword>
<keyword evidence="6" id="KW-0805">Transcription regulation</keyword>
<dbReference type="Pfam" id="PF00096">
    <property type="entry name" value="zf-C2H2"/>
    <property type="match status" value="3"/>
</dbReference>
<feature type="domain" description="C2H2-type" evidence="10">
    <location>
        <begin position="124"/>
        <end position="151"/>
    </location>
</feature>
<keyword evidence="5" id="KW-0862">Zinc</keyword>
<accession>A0AAV2SJB6</accession>
<evidence type="ECO:0000313" key="11">
    <source>
        <dbReference type="EMBL" id="CAL4195320.1"/>
    </source>
</evidence>
<evidence type="ECO:0000256" key="5">
    <source>
        <dbReference type="ARBA" id="ARBA00022833"/>
    </source>
</evidence>
<feature type="domain" description="C2H2-type" evidence="10">
    <location>
        <begin position="296"/>
        <end position="323"/>
    </location>
</feature>
<evidence type="ECO:0000259" key="10">
    <source>
        <dbReference type="PROSITE" id="PS50157"/>
    </source>
</evidence>
<evidence type="ECO:0000256" key="4">
    <source>
        <dbReference type="ARBA" id="ARBA00022771"/>
    </source>
</evidence>
<evidence type="ECO:0000256" key="6">
    <source>
        <dbReference type="ARBA" id="ARBA00023015"/>
    </source>
</evidence>
<gene>
    <name evidence="11" type="ORF">MNOR_LOCUS37033</name>
</gene>
<dbReference type="FunFam" id="3.30.160.60:FF:000110">
    <property type="entry name" value="Zinc finger protein-like"/>
    <property type="match status" value="1"/>
</dbReference>
<dbReference type="AlphaFoldDB" id="A0AAV2SJB6"/>
<comment type="subcellular location">
    <subcellularLocation>
        <location evidence="1">Nucleus</location>
    </subcellularLocation>
</comment>
<protein>
    <recommendedName>
        <fullName evidence="10">C2H2-type domain-containing protein</fullName>
    </recommendedName>
</protein>
<dbReference type="FunFam" id="3.30.160.60:FF:000925">
    <property type="entry name" value="Zinc finger protein 668"/>
    <property type="match status" value="1"/>
</dbReference>
<feature type="domain" description="C2H2-type" evidence="10">
    <location>
        <begin position="240"/>
        <end position="267"/>
    </location>
</feature>
<keyword evidence="7" id="KW-0804">Transcription</keyword>
<dbReference type="Proteomes" id="UP001497623">
    <property type="component" value="Unassembled WGS sequence"/>
</dbReference>
<dbReference type="GO" id="GO:0005634">
    <property type="term" value="C:nucleus"/>
    <property type="evidence" value="ECO:0007669"/>
    <property type="project" value="UniProtKB-SubCell"/>
</dbReference>
<dbReference type="InterPro" id="IPR036236">
    <property type="entry name" value="Znf_C2H2_sf"/>
</dbReference>
<organism evidence="11 12">
    <name type="scientific">Meganyctiphanes norvegica</name>
    <name type="common">Northern krill</name>
    <name type="synonym">Thysanopoda norvegica</name>
    <dbReference type="NCBI Taxonomy" id="48144"/>
    <lineage>
        <taxon>Eukaryota</taxon>
        <taxon>Metazoa</taxon>
        <taxon>Ecdysozoa</taxon>
        <taxon>Arthropoda</taxon>
        <taxon>Crustacea</taxon>
        <taxon>Multicrustacea</taxon>
        <taxon>Malacostraca</taxon>
        <taxon>Eumalacostraca</taxon>
        <taxon>Eucarida</taxon>
        <taxon>Euphausiacea</taxon>
        <taxon>Euphausiidae</taxon>
        <taxon>Meganyctiphanes</taxon>
    </lineage>
</organism>
<evidence type="ECO:0000256" key="9">
    <source>
        <dbReference type="PROSITE-ProRule" id="PRU00042"/>
    </source>
</evidence>
<dbReference type="InterPro" id="IPR050636">
    <property type="entry name" value="C2H2-ZF_domain-containing"/>
</dbReference>